<name>A0A512BH48_9BACT</name>
<gene>
    <name evidence="2" type="ORF">SAE01_37940</name>
</gene>
<evidence type="ECO:0000256" key="1">
    <source>
        <dbReference type="SAM" id="MobiDB-lite"/>
    </source>
</evidence>
<feature type="region of interest" description="Disordered" evidence="1">
    <location>
        <begin position="1"/>
        <end position="102"/>
    </location>
</feature>
<evidence type="ECO:0008006" key="4">
    <source>
        <dbReference type="Google" id="ProtNLM"/>
    </source>
</evidence>
<reference evidence="2 3" key="1">
    <citation type="submission" date="2019-07" db="EMBL/GenBank/DDBJ databases">
        <title>Whole genome shotgun sequence of Segetibacter aerophilus NBRC 106135.</title>
        <authorList>
            <person name="Hosoyama A."/>
            <person name="Uohara A."/>
            <person name="Ohji S."/>
            <person name="Ichikawa N."/>
        </authorList>
    </citation>
    <scope>NUCLEOTIDE SEQUENCE [LARGE SCALE GENOMIC DNA]</scope>
    <source>
        <strain evidence="2 3">NBRC 106135</strain>
    </source>
</reference>
<sequence>MRLTTYDFRPRGSFFDTISQKNNMSNQNNNEEQAPEQKSNTVKDPDQWTTGAEPMTGAQKSYLKTLSDEAGEETDENLTKAEASKKIDELQHKTGRGLNNGQ</sequence>
<feature type="compositionally biased region" description="Low complexity" evidence="1">
    <location>
        <begin position="19"/>
        <end position="32"/>
    </location>
</feature>
<accession>A0A512BH48</accession>
<comment type="caution">
    <text evidence="2">The sequence shown here is derived from an EMBL/GenBank/DDBJ whole genome shotgun (WGS) entry which is preliminary data.</text>
</comment>
<dbReference type="AlphaFoldDB" id="A0A512BH48"/>
<keyword evidence="3" id="KW-1185">Reference proteome</keyword>
<dbReference type="Proteomes" id="UP000321513">
    <property type="component" value="Unassembled WGS sequence"/>
</dbReference>
<evidence type="ECO:0000313" key="3">
    <source>
        <dbReference type="Proteomes" id="UP000321513"/>
    </source>
</evidence>
<dbReference type="InterPro" id="IPR021425">
    <property type="entry name" value="DUF3072"/>
</dbReference>
<evidence type="ECO:0000313" key="2">
    <source>
        <dbReference type="EMBL" id="GEO11298.1"/>
    </source>
</evidence>
<proteinExistence type="predicted"/>
<feature type="compositionally biased region" description="Basic and acidic residues" evidence="1">
    <location>
        <begin position="77"/>
        <end position="92"/>
    </location>
</feature>
<organism evidence="2 3">
    <name type="scientific">Segetibacter aerophilus</name>
    <dbReference type="NCBI Taxonomy" id="670293"/>
    <lineage>
        <taxon>Bacteria</taxon>
        <taxon>Pseudomonadati</taxon>
        <taxon>Bacteroidota</taxon>
        <taxon>Chitinophagia</taxon>
        <taxon>Chitinophagales</taxon>
        <taxon>Chitinophagaceae</taxon>
        <taxon>Segetibacter</taxon>
    </lineage>
</organism>
<dbReference type="EMBL" id="BJYT01000019">
    <property type="protein sequence ID" value="GEO11298.1"/>
    <property type="molecule type" value="Genomic_DNA"/>
</dbReference>
<protein>
    <recommendedName>
        <fullName evidence="4">DUF3072 domain-containing protein</fullName>
    </recommendedName>
</protein>
<dbReference type="Pfam" id="PF11272">
    <property type="entry name" value="DUF3072"/>
    <property type="match status" value="1"/>
</dbReference>